<feature type="compositionally biased region" description="Polar residues" evidence="1">
    <location>
        <begin position="1089"/>
        <end position="1102"/>
    </location>
</feature>
<feature type="transmembrane region" description="Helical" evidence="2">
    <location>
        <begin position="711"/>
        <end position="729"/>
    </location>
</feature>
<feature type="transmembrane region" description="Helical" evidence="2">
    <location>
        <begin position="153"/>
        <end position="172"/>
    </location>
</feature>
<feature type="transmembrane region" description="Helical" evidence="2">
    <location>
        <begin position="972"/>
        <end position="993"/>
    </location>
</feature>
<keyword evidence="2" id="KW-0812">Transmembrane</keyword>
<feature type="transmembrane region" description="Helical" evidence="2">
    <location>
        <begin position="883"/>
        <end position="901"/>
    </location>
</feature>
<feature type="transmembrane region" description="Helical" evidence="2">
    <location>
        <begin position="1050"/>
        <end position="1075"/>
    </location>
</feature>
<evidence type="ECO:0000313" key="4">
    <source>
        <dbReference type="Proteomes" id="UP001165085"/>
    </source>
</evidence>
<feature type="transmembrane region" description="Helical" evidence="2">
    <location>
        <begin position="820"/>
        <end position="839"/>
    </location>
</feature>
<accession>A0A9W7BD87</accession>
<evidence type="ECO:0000313" key="3">
    <source>
        <dbReference type="EMBL" id="GMH84010.1"/>
    </source>
</evidence>
<feature type="region of interest" description="Disordered" evidence="1">
    <location>
        <begin position="1"/>
        <end position="50"/>
    </location>
</feature>
<protein>
    <submittedName>
        <fullName evidence="3">Uncharacterized protein</fullName>
    </submittedName>
</protein>
<feature type="transmembrane region" description="Helical" evidence="2">
    <location>
        <begin position="582"/>
        <end position="600"/>
    </location>
</feature>
<keyword evidence="2" id="KW-1133">Transmembrane helix</keyword>
<name>A0A9W7BD87_9STRA</name>
<keyword evidence="2" id="KW-0472">Membrane</keyword>
<feature type="transmembrane region" description="Helical" evidence="2">
    <location>
        <begin position="921"/>
        <end position="938"/>
    </location>
</feature>
<feature type="transmembrane region" description="Helical" evidence="2">
    <location>
        <begin position="85"/>
        <end position="105"/>
    </location>
</feature>
<feature type="transmembrane region" description="Helical" evidence="2">
    <location>
        <begin position="454"/>
        <end position="473"/>
    </location>
</feature>
<dbReference type="AlphaFoldDB" id="A0A9W7BD87"/>
<reference evidence="4" key="1">
    <citation type="journal article" date="2023" name="Commun. Biol.">
        <title>Genome analysis of Parmales, the sister group of diatoms, reveals the evolutionary specialization of diatoms from phago-mixotrophs to photoautotrophs.</title>
        <authorList>
            <person name="Ban H."/>
            <person name="Sato S."/>
            <person name="Yoshikawa S."/>
            <person name="Yamada K."/>
            <person name="Nakamura Y."/>
            <person name="Ichinomiya M."/>
            <person name="Sato N."/>
            <person name="Blanc-Mathieu R."/>
            <person name="Endo H."/>
            <person name="Kuwata A."/>
            <person name="Ogata H."/>
        </authorList>
    </citation>
    <scope>NUCLEOTIDE SEQUENCE [LARGE SCALE GENOMIC DNA]</scope>
    <source>
        <strain evidence="4">NIES 3701</strain>
    </source>
</reference>
<proteinExistence type="predicted"/>
<keyword evidence="4" id="KW-1185">Reference proteome</keyword>
<organism evidence="3 4">
    <name type="scientific">Triparma strigata</name>
    <dbReference type="NCBI Taxonomy" id="1606541"/>
    <lineage>
        <taxon>Eukaryota</taxon>
        <taxon>Sar</taxon>
        <taxon>Stramenopiles</taxon>
        <taxon>Ochrophyta</taxon>
        <taxon>Bolidophyceae</taxon>
        <taxon>Parmales</taxon>
        <taxon>Triparmaceae</taxon>
        <taxon>Triparma</taxon>
    </lineage>
</organism>
<feature type="transmembrane region" description="Helical" evidence="2">
    <location>
        <begin position="859"/>
        <end position="877"/>
    </location>
</feature>
<feature type="compositionally biased region" description="Basic and acidic residues" evidence="1">
    <location>
        <begin position="1103"/>
        <end position="1114"/>
    </location>
</feature>
<dbReference type="Proteomes" id="UP001165085">
    <property type="component" value="Unassembled WGS sequence"/>
</dbReference>
<feature type="transmembrane region" description="Helical" evidence="2">
    <location>
        <begin position="266"/>
        <end position="284"/>
    </location>
</feature>
<feature type="transmembrane region" description="Helical" evidence="2">
    <location>
        <begin position="349"/>
        <end position="370"/>
    </location>
</feature>
<feature type="transmembrane region" description="Helical" evidence="2">
    <location>
        <begin position="620"/>
        <end position="641"/>
    </location>
</feature>
<evidence type="ECO:0000256" key="1">
    <source>
        <dbReference type="SAM" id="MobiDB-lite"/>
    </source>
</evidence>
<feature type="transmembrane region" description="Helical" evidence="2">
    <location>
        <begin position="542"/>
        <end position="561"/>
    </location>
</feature>
<evidence type="ECO:0000256" key="2">
    <source>
        <dbReference type="SAM" id="Phobius"/>
    </source>
</evidence>
<dbReference type="EMBL" id="BRXY01000288">
    <property type="protein sequence ID" value="GMH84010.1"/>
    <property type="molecule type" value="Genomic_DNA"/>
</dbReference>
<comment type="caution">
    <text evidence="3">The sequence shown here is derived from an EMBL/GenBank/DDBJ whole genome shotgun (WGS) entry which is preliminary data.</text>
</comment>
<feature type="transmembrane region" description="Helical" evidence="2">
    <location>
        <begin position="485"/>
        <end position="507"/>
    </location>
</feature>
<sequence>MSAITSPPPPPPSEPPPPARPKSDSAPPPPPIPPHTPSLTQPPRKVPEGNLFTRESSWKEKSLRKLSSIDVYPKTEAPPVRVHPFFVYVCLLEIMSAVCINAYSLLEQVYGENYFTLMFFPKNTIHLLDDLIMPFSVLSWIFIVVADPRGSNSYIYVASFLNILCSTFQIIGDIMGSGDLASIEKRYAEECIDDDAETWQRVHDNCTVGVDKITTEYATAYLQSQRGIANHVVAITVCFVCLKRAVFPGRKILASFDTERLESIILNDNIIFLASVLSAMMFVLSQAVSCLGTHKIKPEMCYDVVLSCSCAMWFGCAAFAAKTLVLPFKTSSYAIEDLMRFDMSFHEQCQSLIAIWSVVVVIFVFASGVAVDEDMASFWMFTHTIQAWGVTIRGGLFMFTMLLMAAGLSLTRLEVERVRKYSERQARRSRRLLRIAEEIRIKFRSSRPGEWSPVLRYSALFLSIILQLSPIMYYHYETNDYYEALIWHDASVFFVSAGYILGTLYSATKPKSTSWWIKNFPNMAPVNFMALGIFALSNRNYYWGTAEIILGTVGLCIRPIYLSARKFLANIPDLDSHLSASLQTSFIIIPSVTFLIAEVFSCYTTEPNRGSCYQLFFSNWTVAMWLGLSFLVSLIFSPSVFESLCFESLCFFQETTLENLSRCVSSFITASLSFFIFGLRSYNVLDDEPPFDPSTIGEKSYKTAGKNLMTFSGYLCILVLSALVGDALVTGLRAAHLQRLTEVHEEEDLEGHSPRLFKVFRLKKRIEAKLELERYSVPDDAARVSSLYTDIIFYSCVIGSIVQIIGMLLGNFAAGDARNIGIFIQVGYWLGIIPHGLLVTSYMFSDLEPTSINVGKKLINKWSFLSISLLKVATYIYSGYWFWAAYDTIWFIVLYLGFAAMSKNRQSCASDFSLSERRQHLVLCFKILIANCPTQLYFTGELVSCLIRQLHLTTKVDETHSFELLENSCIDIFYGIAPIALFNGFCIINYINYGFLTEFQHNIKKVSTLNLTPFALYRTANSVVLIGIAVFAYSLRHEDGYNEDRSELSVLYILVGVFCMLVVIETAITAGYRIIGYIAKTFQHNRSVSRRSLSQSDRTTLSMEERMEDREKSMWEGGSKGTKRPTMSPIHRKGGKGGIGENEMVEKVKKKNDEEKGRVFEISPGFL</sequence>
<feature type="compositionally biased region" description="Pro residues" evidence="1">
    <location>
        <begin position="1"/>
        <end position="36"/>
    </location>
</feature>
<feature type="transmembrane region" description="Helical" evidence="2">
    <location>
        <begin position="1014"/>
        <end position="1035"/>
    </location>
</feature>
<gene>
    <name evidence="3" type="ORF">TrST_g10464</name>
</gene>
<feature type="transmembrane region" description="Helical" evidence="2">
    <location>
        <begin position="125"/>
        <end position="146"/>
    </location>
</feature>
<feature type="region of interest" description="Disordered" evidence="1">
    <location>
        <begin position="1089"/>
        <end position="1150"/>
    </location>
</feature>
<feature type="transmembrane region" description="Helical" evidence="2">
    <location>
        <begin position="390"/>
        <end position="410"/>
    </location>
</feature>
<feature type="transmembrane region" description="Helical" evidence="2">
    <location>
        <begin position="791"/>
        <end position="814"/>
    </location>
</feature>